<evidence type="ECO:0000313" key="11">
    <source>
        <dbReference type="EMBL" id="KAE8950152.1"/>
    </source>
</evidence>
<dbReference type="EMBL" id="QXFX01000005">
    <property type="protein sequence ID" value="KAE9140206.1"/>
    <property type="molecule type" value="Genomic_DNA"/>
</dbReference>
<keyword evidence="18" id="KW-1185">Reference proteome</keyword>
<dbReference type="Proteomes" id="UP000433483">
    <property type="component" value="Unassembled WGS sequence"/>
</dbReference>
<keyword evidence="8" id="KW-0969">Cilium</keyword>
<dbReference type="EMBL" id="QXGB01000015">
    <property type="protein sequence ID" value="KAE9237283.1"/>
    <property type="molecule type" value="Genomic_DNA"/>
</dbReference>
<evidence type="ECO:0000313" key="20">
    <source>
        <dbReference type="Proteomes" id="UP000440732"/>
    </source>
</evidence>
<evidence type="ECO:0000256" key="4">
    <source>
        <dbReference type="ARBA" id="ARBA00009371"/>
    </source>
</evidence>
<reference evidence="17 18" key="1">
    <citation type="submission" date="2018-08" db="EMBL/GenBank/DDBJ databases">
        <title>Genomic investigation of the strawberry pathogen Phytophthora fragariae indicates pathogenicity is determined by transcriptional variation in three key races.</title>
        <authorList>
            <person name="Adams T.M."/>
            <person name="Armitage A.D."/>
            <person name="Sobczyk M.K."/>
            <person name="Bates H.J."/>
            <person name="Dunwell J.M."/>
            <person name="Nellist C.F."/>
            <person name="Harrison R.J."/>
        </authorList>
    </citation>
    <scope>NUCLEOTIDE SEQUENCE [LARGE SCALE GENOMIC DNA]</scope>
    <source>
        <strain evidence="16 19">A4</strain>
        <strain evidence="15 18">NOV-27</strain>
        <strain evidence="14 20">NOV-5</strain>
        <strain evidence="13 21">NOV-71</strain>
        <strain evidence="11 17">NOV-9</strain>
        <strain evidence="12 22">ONT-3</strain>
    </source>
</reference>
<evidence type="ECO:0000256" key="10">
    <source>
        <dbReference type="ARBA" id="ARBA00023273"/>
    </source>
</evidence>
<name>A0A6A3TQT0_9STRA</name>
<dbReference type="EMBL" id="QXGA01000012">
    <property type="protein sequence ID" value="KAE9155470.1"/>
    <property type="molecule type" value="Genomic_DNA"/>
</dbReference>
<accession>A0A6A3TQT0</accession>
<dbReference type="GO" id="GO:0034454">
    <property type="term" value="P:microtubule anchoring at centrosome"/>
    <property type="evidence" value="ECO:0007669"/>
    <property type="project" value="TreeGrafter"/>
</dbReference>
<dbReference type="Proteomes" id="UP000441208">
    <property type="component" value="Unassembled WGS sequence"/>
</dbReference>
<evidence type="ECO:0000313" key="18">
    <source>
        <dbReference type="Proteomes" id="UP000433483"/>
    </source>
</evidence>
<gene>
    <name evidence="16" type="ORF">PF001_g670</name>
    <name evidence="15" type="ORF">PF005_g729</name>
    <name evidence="14" type="ORF">PF006_g581</name>
    <name evidence="13" type="ORF">PF007_g261</name>
    <name evidence="11" type="ORF">PF009_g353</name>
    <name evidence="12" type="ORF">PF010_g256</name>
</gene>
<evidence type="ECO:0000313" key="15">
    <source>
        <dbReference type="EMBL" id="KAE9237283.1"/>
    </source>
</evidence>
<dbReference type="Pfam" id="PF14933">
    <property type="entry name" value="CEP19"/>
    <property type="match status" value="1"/>
</dbReference>
<dbReference type="GO" id="GO:0036064">
    <property type="term" value="C:ciliary basal body"/>
    <property type="evidence" value="ECO:0007669"/>
    <property type="project" value="TreeGrafter"/>
</dbReference>
<dbReference type="OrthoDB" id="2163581at2759"/>
<evidence type="ECO:0000313" key="19">
    <source>
        <dbReference type="Proteomes" id="UP000437068"/>
    </source>
</evidence>
<dbReference type="EMBL" id="QXGF01000006">
    <property type="protein sequence ID" value="KAE8950152.1"/>
    <property type="molecule type" value="Genomic_DNA"/>
</dbReference>
<dbReference type="EMBL" id="QXFZ01000005">
    <property type="protein sequence ID" value="KAE9141356.1"/>
    <property type="molecule type" value="Genomic_DNA"/>
</dbReference>
<dbReference type="Proteomes" id="UP000488956">
    <property type="component" value="Unassembled WGS sequence"/>
</dbReference>
<dbReference type="AlphaFoldDB" id="A0A6A3TQT0"/>
<dbReference type="GO" id="GO:0097712">
    <property type="term" value="P:vesicle targeting, trans-Golgi to periciliary membrane compartment"/>
    <property type="evidence" value="ECO:0007669"/>
    <property type="project" value="TreeGrafter"/>
</dbReference>
<keyword evidence="7" id="KW-0970">Cilium biogenesis/degradation</keyword>
<keyword evidence="6" id="KW-0963">Cytoplasm</keyword>
<evidence type="ECO:0000313" key="17">
    <source>
        <dbReference type="Proteomes" id="UP000429523"/>
    </source>
</evidence>
<comment type="similarity">
    <text evidence="4">Belongs to the CEP19 family.</text>
</comment>
<dbReference type="PANTHER" id="PTHR31539:SF1">
    <property type="entry name" value="CENTROSOMAL PROTEIN OF 19 KDA"/>
    <property type="match status" value="1"/>
</dbReference>
<evidence type="ECO:0000313" key="12">
    <source>
        <dbReference type="EMBL" id="KAE9140206.1"/>
    </source>
</evidence>
<dbReference type="EMBL" id="QXGE01000013">
    <property type="protein sequence ID" value="KAE9329903.1"/>
    <property type="molecule type" value="Genomic_DNA"/>
</dbReference>
<evidence type="ECO:0000313" key="16">
    <source>
        <dbReference type="EMBL" id="KAE9329903.1"/>
    </source>
</evidence>
<sequence length="167" mass="19017">MVWRRCPLNLAIEGGIGIFESDLSQWEQFAVSNLGDWRCGTSLQGLLWKLSLGSGRFSEYRLEGLVHDIIKQHEEVVGGSKVSSTQLVRLVRMLVDHQHISSESAPSPAPMLPQADYNRVSETQLKQVKHKMDLVFEQNIIRPDQEGYQYDKQVDFQAATEVSDWDD</sequence>
<dbReference type="GO" id="GO:0005814">
    <property type="term" value="C:centriole"/>
    <property type="evidence" value="ECO:0007669"/>
    <property type="project" value="UniProtKB-SubCell"/>
</dbReference>
<dbReference type="Proteomes" id="UP000440732">
    <property type="component" value="Unassembled WGS sequence"/>
</dbReference>
<evidence type="ECO:0000256" key="6">
    <source>
        <dbReference type="ARBA" id="ARBA00022490"/>
    </source>
</evidence>
<evidence type="ECO:0000256" key="2">
    <source>
        <dbReference type="ARBA" id="ARBA00004120"/>
    </source>
</evidence>
<evidence type="ECO:0000313" key="22">
    <source>
        <dbReference type="Proteomes" id="UP000488956"/>
    </source>
</evidence>
<evidence type="ECO:0000256" key="3">
    <source>
        <dbReference type="ARBA" id="ARBA00004186"/>
    </source>
</evidence>
<dbReference type="PANTHER" id="PTHR31539">
    <property type="entry name" value="CENTROSOMAL PROTEIN OF 19K CEP19"/>
    <property type="match status" value="1"/>
</dbReference>
<evidence type="ECO:0000256" key="8">
    <source>
        <dbReference type="ARBA" id="ARBA00023069"/>
    </source>
</evidence>
<dbReference type="Proteomes" id="UP000429523">
    <property type="component" value="Unassembled WGS sequence"/>
</dbReference>
<dbReference type="GO" id="GO:0000922">
    <property type="term" value="C:spindle pole"/>
    <property type="evidence" value="ECO:0007669"/>
    <property type="project" value="TreeGrafter"/>
</dbReference>
<comment type="caution">
    <text evidence="13">The sequence shown here is derived from an EMBL/GenBank/DDBJ whole genome shotgun (WGS) entry which is preliminary data.</text>
</comment>
<protein>
    <recommendedName>
        <fullName evidence="5">Centrosomal protein of 19 kDa</fullName>
    </recommendedName>
</protein>
<dbReference type="Proteomes" id="UP000437068">
    <property type="component" value="Unassembled WGS sequence"/>
</dbReference>
<keyword evidence="10" id="KW-0966">Cell projection</keyword>
<proteinExistence type="inferred from homology"/>
<evidence type="ECO:0000313" key="13">
    <source>
        <dbReference type="EMBL" id="KAE9141356.1"/>
    </source>
</evidence>
<evidence type="ECO:0000256" key="5">
    <source>
        <dbReference type="ARBA" id="ARBA00022015"/>
    </source>
</evidence>
<organism evidence="13 21">
    <name type="scientific">Phytophthora fragariae</name>
    <dbReference type="NCBI Taxonomy" id="53985"/>
    <lineage>
        <taxon>Eukaryota</taxon>
        <taxon>Sar</taxon>
        <taxon>Stramenopiles</taxon>
        <taxon>Oomycota</taxon>
        <taxon>Peronosporomycetes</taxon>
        <taxon>Peronosporales</taxon>
        <taxon>Peronosporaceae</taxon>
        <taxon>Phytophthora</taxon>
    </lineage>
</organism>
<evidence type="ECO:0000313" key="21">
    <source>
        <dbReference type="Proteomes" id="UP000441208"/>
    </source>
</evidence>
<evidence type="ECO:0000256" key="1">
    <source>
        <dbReference type="ARBA" id="ARBA00004114"/>
    </source>
</evidence>
<evidence type="ECO:0000256" key="7">
    <source>
        <dbReference type="ARBA" id="ARBA00022794"/>
    </source>
</evidence>
<comment type="subcellular location">
    <subcellularLocation>
        <location evidence="2">Cytoplasm</location>
        <location evidence="2">Cytoskeleton</location>
        <location evidence="2">Cilium basal body</location>
    </subcellularLocation>
    <subcellularLocation>
        <location evidence="1">Cytoplasm</location>
        <location evidence="1">Cytoskeleton</location>
        <location evidence="1">Microtubule organizing center</location>
        <location evidence="1">Centrosome</location>
        <location evidence="1">Centriole</location>
    </subcellularLocation>
    <subcellularLocation>
        <location evidence="3">Cytoplasm</location>
        <location evidence="3">Cytoskeleton</location>
        <location evidence="3">Spindle</location>
    </subcellularLocation>
</comment>
<evidence type="ECO:0000256" key="9">
    <source>
        <dbReference type="ARBA" id="ARBA00023212"/>
    </source>
</evidence>
<dbReference type="InterPro" id="IPR029412">
    <property type="entry name" value="CEP19"/>
</dbReference>
<evidence type="ECO:0000313" key="14">
    <source>
        <dbReference type="EMBL" id="KAE9155470.1"/>
    </source>
</evidence>
<keyword evidence="9" id="KW-0206">Cytoskeleton</keyword>